<feature type="region of interest" description="Disordered" evidence="1">
    <location>
        <begin position="264"/>
        <end position="294"/>
    </location>
</feature>
<name>J4UEE8_TRIAS</name>
<feature type="region of interest" description="Disordered" evidence="1">
    <location>
        <begin position="430"/>
        <end position="519"/>
    </location>
</feature>
<feature type="compositionally biased region" description="Polar residues" evidence="1">
    <location>
        <begin position="492"/>
        <end position="511"/>
    </location>
</feature>
<proteinExistence type="predicted"/>
<feature type="compositionally biased region" description="Low complexity" evidence="1">
    <location>
        <begin position="471"/>
        <end position="487"/>
    </location>
</feature>
<comment type="caution">
    <text evidence="2">The sequence shown here is derived from an EMBL/GenBank/DDBJ whole genome shotgun (WGS) entry which is preliminary data.</text>
</comment>
<dbReference type="VEuPathDB" id="FungiDB:A1Q1_01234"/>
<evidence type="ECO:0000256" key="1">
    <source>
        <dbReference type="SAM" id="MobiDB-lite"/>
    </source>
</evidence>
<dbReference type="Proteomes" id="UP000002748">
    <property type="component" value="Unassembled WGS sequence"/>
</dbReference>
<sequence length="519" mass="54992">MDMDEFDAARAELDLLRGGLPQLVKIGLGDSSSVTGEKRKLEHALDDAEESLRRTTVKNVENFIRTFGYCPICPPEAFGFLAWQRTRDGQSLTPSTFTTGTFVKGRKVYASQHIKEQHPAGLQMMLEGRGVVARSGGSLPVLTSEDRKKIRQFTAQALETRPVTGSISLSALAAYKVEYNTFVDSWFSTGPKCKPVSVRHSRASHACRLSFVPDWGDLELTPQAAKPSAPYPESGPSGKGKEKETDAMFSTDVDQALSAAVGSSGNRGFIDVDHPATASSSGAGNPTPGPPPAAPPIMSATTPVVGYNGEHSSAHGTFGTPAQQFGAAGMFDPNKLDPYGDLAPPIFMNQLYQCASFVQNERLYVLQRLQELRAQGRSPPTEVLEQRYPWLYDDLRGTQLEPPSWALFRSLHCYLDDERGLLVAAQEGVPVGGGSSSVGTTQPTLDATAGQTASSGGGGGTSAGPNAAPLSSAQQSGEASQASASASRDSPVASTSQQAGTKTSTQASTITAFFKPKPK</sequence>
<organism evidence="2 3">
    <name type="scientific">Trichosporon asahii var. asahii (strain ATCC 90039 / CBS 2479 / JCM 2466 / KCTC 7840 / NBRC 103889/ NCYC 2677 / UAMH 7654)</name>
    <name type="common">Yeast</name>
    <dbReference type="NCBI Taxonomy" id="1186058"/>
    <lineage>
        <taxon>Eukaryota</taxon>
        <taxon>Fungi</taxon>
        <taxon>Dikarya</taxon>
        <taxon>Basidiomycota</taxon>
        <taxon>Agaricomycotina</taxon>
        <taxon>Tremellomycetes</taxon>
        <taxon>Trichosporonales</taxon>
        <taxon>Trichosporonaceae</taxon>
        <taxon>Trichosporon</taxon>
    </lineage>
</organism>
<dbReference type="AlphaFoldDB" id="J4UEE8"/>
<protein>
    <submittedName>
        <fullName evidence="2">Uncharacterized protein</fullName>
    </submittedName>
</protein>
<dbReference type="RefSeq" id="XP_014179782.1">
    <property type="nucleotide sequence ID" value="XM_014324307.1"/>
</dbReference>
<evidence type="ECO:0000313" key="2">
    <source>
        <dbReference type="EMBL" id="EJT49605.1"/>
    </source>
</evidence>
<dbReference type="HOGENOM" id="CLU_524966_0_0_1"/>
<evidence type="ECO:0000313" key="3">
    <source>
        <dbReference type="Proteomes" id="UP000002748"/>
    </source>
</evidence>
<accession>J4UEE8</accession>
<dbReference type="EMBL" id="ALBS01000165">
    <property type="protein sequence ID" value="EJT49605.1"/>
    <property type="molecule type" value="Genomic_DNA"/>
</dbReference>
<dbReference type="GeneID" id="25984748"/>
<reference evidence="2 3" key="1">
    <citation type="journal article" date="2012" name="Eukaryot. Cell">
        <title>Draft genome sequence of CBS 2479, the standard type strain of Trichosporon asahii.</title>
        <authorList>
            <person name="Yang R.Y."/>
            <person name="Li H.T."/>
            <person name="Zhu H."/>
            <person name="Zhou G.P."/>
            <person name="Wang M."/>
            <person name="Wang L."/>
        </authorList>
    </citation>
    <scope>NUCLEOTIDE SEQUENCE [LARGE SCALE GENOMIC DNA]</scope>
    <source>
        <strain evidence="3">ATCC 90039 / CBS 2479 / JCM 2466 / KCTC 7840 / NCYC 2677 / UAMH 7654</strain>
    </source>
</reference>
<dbReference type="KEGG" id="tasa:A1Q1_01234"/>
<feature type="region of interest" description="Disordered" evidence="1">
    <location>
        <begin position="221"/>
        <end position="245"/>
    </location>
</feature>
<gene>
    <name evidence="2" type="ORF">A1Q1_01234</name>
</gene>